<evidence type="ECO:0000256" key="13">
    <source>
        <dbReference type="PIRNR" id="PIRNR037090"/>
    </source>
</evidence>
<dbReference type="PANTHER" id="PTHR18966">
    <property type="entry name" value="IONOTROPIC GLUTAMATE RECEPTOR"/>
    <property type="match status" value="1"/>
</dbReference>
<feature type="transmembrane region" description="Helical" evidence="15">
    <location>
        <begin position="827"/>
        <end position="852"/>
    </location>
</feature>
<dbReference type="GO" id="GO:0015276">
    <property type="term" value="F:ligand-gated monoatomic ion channel activity"/>
    <property type="evidence" value="ECO:0007669"/>
    <property type="project" value="InterPro"/>
</dbReference>
<comment type="subcellular location">
    <subcellularLocation>
        <location evidence="1">Membrane</location>
        <topology evidence="1">Multi-pass membrane protein</topology>
    </subcellularLocation>
</comment>
<evidence type="ECO:0000256" key="8">
    <source>
        <dbReference type="ARBA" id="ARBA00023136"/>
    </source>
</evidence>
<name>A0A2N9FZK9_FAGSY</name>
<dbReference type="InterPro" id="IPR028082">
    <property type="entry name" value="Peripla_BP_I"/>
</dbReference>
<feature type="transmembrane region" description="Helical" evidence="15">
    <location>
        <begin position="620"/>
        <end position="640"/>
    </location>
</feature>
<feature type="chain" id="PRO_5014718332" description="Glutamate receptor" evidence="16">
    <location>
        <begin position="22"/>
        <end position="865"/>
    </location>
</feature>
<sequence>MSSAFSFFLVLLLTVGSKAMAREGGDNNCPMSQTFASMGAVFNYNSRVGKEQKVAMDIAIQDLHSRNYSTKVVLQLKDSRGNSARAISAGDMGTLSGLGIPRFNPYSIDFDLSYNSYYTCIIPPLVPLQPPFFIQMANDVTLHMKCIAAIVGHFRWRKVTTIYENNNGFSTELPTLTLLSDSLRAVDSGIEYHSTFPSLSSLQSDPKATIEEELKKLRSKSNRVFIVVQCSLELNVLLFEKANQMGMMGKGYVWIVTDEIASLLDSVDSSITYNMQGVLGFKTSFVSSSEAFKEFKIKFRNKYVSEYPEEENANPSIFALRAYDATWAIAGTIKKSQGRVTSKKLLDNILSSNFDGLSGKISFKNGTLSQLPIFRIINVVGKSYREIGFWSPKFGFSEKLIEHDNMKVRIVNGSGGSMGQMFWPGSLLTVPKGWAINVEEKPLQIGVPASGAFNQFVRVSYDQDLNKTFISGFSIDVFEATVKRLPYELSYILVPFYGSYDEMVQQVYYKGLDAAVGDIEIMADRFQYCEFTQPYVESGLVMVVTVKPDNLKEIWLFMKAFTKRMWLMMVAMHLFIGFVVWLIERGGNTEFEGLGTMLWFSVTVFFSVQREPITNNLSRLVLAPWFFMILIVSASFTANLTSRMTVSRLQPSVLDIETLRTTNAKVGCNGNSFIVRYLINVLNFKQENIVGVKSMNDYEEAFHRGDIEAAFFVEPHAKIFLAIFCKGYTTTGPTFKIGGFGFVFPKDSPLAIDISKAILEVTQSGEMLQLEKYLLSSNNCSSSIDLNDNPELGPEPFYGLFFVSGSISAFALLITIVRLAQNCQLNMYLILATCIDIKDWIWAVIFLARIHLKFQSSNRRRSSVI</sequence>
<dbReference type="InterPro" id="IPR001828">
    <property type="entry name" value="ANF_lig-bd_rcpt"/>
</dbReference>
<feature type="signal peptide" evidence="16">
    <location>
        <begin position="1"/>
        <end position="21"/>
    </location>
</feature>
<accession>A0A2N9FZK9</accession>
<evidence type="ECO:0000256" key="9">
    <source>
        <dbReference type="ARBA" id="ARBA00023170"/>
    </source>
</evidence>
<evidence type="ECO:0000259" key="17">
    <source>
        <dbReference type="SMART" id="SM00079"/>
    </source>
</evidence>
<evidence type="ECO:0000313" key="18">
    <source>
        <dbReference type="EMBL" id="SPC92351.1"/>
    </source>
</evidence>
<dbReference type="Gene3D" id="3.40.50.2300">
    <property type="match status" value="2"/>
</dbReference>
<keyword evidence="8 13" id="KW-0472">Membrane</keyword>
<dbReference type="Gene3D" id="1.10.287.70">
    <property type="match status" value="1"/>
</dbReference>
<keyword evidence="5 16" id="KW-0732">Signal</keyword>
<dbReference type="InterPro" id="IPR001320">
    <property type="entry name" value="Iontro_rcpt_C"/>
</dbReference>
<dbReference type="InterPro" id="IPR017103">
    <property type="entry name" value="Iontropic_Glu_rcpt_pln"/>
</dbReference>
<evidence type="ECO:0000256" key="2">
    <source>
        <dbReference type="ARBA" id="ARBA00008685"/>
    </source>
</evidence>
<keyword evidence="6 15" id="KW-1133">Transmembrane helix</keyword>
<comment type="similarity">
    <text evidence="2 13">Belongs to the glutamate-gated ion channel (TC 1.A.10.1) family.</text>
</comment>
<protein>
    <recommendedName>
        <fullName evidence="13">Glutamate receptor</fullName>
    </recommendedName>
</protein>
<evidence type="ECO:0000256" key="4">
    <source>
        <dbReference type="ARBA" id="ARBA00022692"/>
    </source>
</evidence>
<comment type="function">
    <text evidence="13">Glutamate-gated receptor that probably acts as non-selective cation channel.</text>
</comment>
<evidence type="ECO:0000256" key="3">
    <source>
        <dbReference type="ARBA" id="ARBA00022448"/>
    </source>
</evidence>
<evidence type="ECO:0000256" key="14">
    <source>
        <dbReference type="PIRSR" id="PIRSR037090-50"/>
    </source>
</evidence>
<dbReference type="InterPro" id="IPR044440">
    <property type="entry name" value="GABAb_receptor_plant_PBP1"/>
</dbReference>
<dbReference type="Pfam" id="PF01094">
    <property type="entry name" value="ANF_receptor"/>
    <property type="match status" value="1"/>
</dbReference>
<evidence type="ECO:0000256" key="1">
    <source>
        <dbReference type="ARBA" id="ARBA00004141"/>
    </source>
</evidence>
<dbReference type="EMBL" id="OIVN01001302">
    <property type="protein sequence ID" value="SPC92351.1"/>
    <property type="molecule type" value="Genomic_DNA"/>
</dbReference>
<feature type="transmembrane region" description="Helical" evidence="15">
    <location>
        <begin position="565"/>
        <end position="584"/>
    </location>
</feature>
<dbReference type="SUPFAM" id="SSF53822">
    <property type="entry name" value="Periplasmic binding protein-like I"/>
    <property type="match status" value="1"/>
</dbReference>
<keyword evidence="11 13" id="KW-1071">Ligand-gated ion channel</keyword>
<evidence type="ECO:0000256" key="6">
    <source>
        <dbReference type="ARBA" id="ARBA00022989"/>
    </source>
</evidence>
<evidence type="ECO:0000256" key="11">
    <source>
        <dbReference type="ARBA" id="ARBA00023286"/>
    </source>
</evidence>
<dbReference type="FunFam" id="3.40.190.10:FF:000054">
    <property type="entry name" value="Glutamate receptor"/>
    <property type="match status" value="1"/>
</dbReference>
<evidence type="ECO:0000256" key="15">
    <source>
        <dbReference type="SAM" id="Phobius"/>
    </source>
</evidence>
<evidence type="ECO:0000256" key="16">
    <source>
        <dbReference type="SAM" id="SignalP"/>
    </source>
</evidence>
<keyword evidence="14" id="KW-1015">Disulfide bond</keyword>
<keyword evidence="7 13" id="KW-0406">Ion transport</keyword>
<evidence type="ECO:0000256" key="10">
    <source>
        <dbReference type="ARBA" id="ARBA00023180"/>
    </source>
</evidence>
<proteinExistence type="inferred from homology"/>
<feature type="transmembrane region" description="Helical" evidence="15">
    <location>
        <begin position="591"/>
        <end position="608"/>
    </location>
</feature>
<feature type="disulfide bond" evidence="14">
    <location>
        <begin position="725"/>
        <end position="780"/>
    </location>
</feature>
<dbReference type="PIRSF" id="PIRSF037090">
    <property type="entry name" value="Iontro_Glu-like_rcpt_pln"/>
    <property type="match status" value="1"/>
</dbReference>
<keyword evidence="9 13" id="KW-0675">Receptor</keyword>
<dbReference type="Pfam" id="PF00060">
    <property type="entry name" value="Lig_chan"/>
    <property type="match status" value="1"/>
</dbReference>
<feature type="transmembrane region" description="Helical" evidence="15">
    <location>
        <begin position="797"/>
        <end position="821"/>
    </location>
</feature>
<keyword evidence="4 15" id="KW-0812">Transmembrane</keyword>
<keyword evidence="10" id="KW-0325">Glycoprotein</keyword>
<evidence type="ECO:0000256" key="5">
    <source>
        <dbReference type="ARBA" id="ARBA00022729"/>
    </source>
</evidence>
<dbReference type="CDD" id="cd13686">
    <property type="entry name" value="GluR_Plant"/>
    <property type="match status" value="1"/>
</dbReference>
<gene>
    <name evidence="18" type="ORF">FSB_LOCUS20233</name>
</gene>
<feature type="domain" description="Ionotropic glutamate receptor C-terminal" evidence="17">
    <location>
        <begin position="444"/>
        <end position="777"/>
    </location>
</feature>
<dbReference type="SUPFAM" id="SSF53850">
    <property type="entry name" value="Periplasmic binding protein-like II"/>
    <property type="match status" value="1"/>
</dbReference>
<reference evidence="18" key="1">
    <citation type="submission" date="2018-02" db="EMBL/GenBank/DDBJ databases">
        <authorList>
            <person name="Cohen D.B."/>
            <person name="Kent A.D."/>
        </authorList>
    </citation>
    <scope>NUCLEOTIDE SEQUENCE</scope>
</reference>
<dbReference type="AlphaFoldDB" id="A0A2N9FZK9"/>
<dbReference type="FunFam" id="1.10.287.70:FF:000172">
    <property type="entry name" value="Glutamate receptor"/>
    <property type="match status" value="1"/>
</dbReference>
<dbReference type="FunFam" id="3.40.50.2300:FF:000188">
    <property type="entry name" value="Glutamate receptor"/>
    <property type="match status" value="1"/>
</dbReference>
<dbReference type="SMART" id="SM00079">
    <property type="entry name" value="PBPe"/>
    <property type="match status" value="1"/>
</dbReference>
<dbReference type="GO" id="GO:0016020">
    <property type="term" value="C:membrane"/>
    <property type="evidence" value="ECO:0007669"/>
    <property type="project" value="UniProtKB-SubCell"/>
</dbReference>
<dbReference type="InterPro" id="IPR015683">
    <property type="entry name" value="Ionotropic_Glu_rcpt"/>
</dbReference>
<keyword evidence="12 13" id="KW-0407">Ion channel</keyword>
<keyword evidence="3 13" id="KW-0813">Transport</keyword>
<dbReference type="Gene3D" id="3.40.190.10">
    <property type="entry name" value="Periplasmic binding protein-like II"/>
    <property type="match status" value="1"/>
</dbReference>
<evidence type="ECO:0000256" key="7">
    <source>
        <dbReference type="ARBA" id="ARBA00023065"/>
    </source>
</evidence>
<evidence type="ECO:0000256" key="12">
    <source>
        <dbReference type="ARBA" id="ARBA00023303"/>
    </source>
</evidence>
<organism evidence="18">
    <name type="scientific">Fagus sylvatica</name>
    <name type="common">Beechnut</name>
    <dbReference type="NCBI Taxonomy" id="28930"/>
    <lineage>
        <taxon>Eukaryota</taxon>
        <taxon>Viridiplantae</taxon>
        <taxon>Streptophyta</taxon>
        <taxon>Embryophyta</taxon>
        <taxon>Tracheophyta</taxon>
        <taxon>Spermatophyta</taxon>
        <taxon>Magnoliopsida</taxon>
        <taxon>eudicotyledons</taxon>
        <taxon>Gunneridae</taxon>
        <taxon>Pentapetalae</taxon>
        <taxon>rosids</taxon>
        <taxon>fabids</taxon>
        <taxon>Fagales</taxon>
        <taxon>Fagaceae</taxon>
        <taxon>Fagus</taxon>
    </lineage>
</organism>
<dbReference type="CDD" id="cd19990">
    <property type="entry name" value="PBP1_GABAb_receptor_plant"/>
    <property type="match status" value="1"/>
</dbReference>